<dbReference type="Proteomes" id="UP000608345">
    <property type="component" value="Unassembled WGS sequence"/>
</dbReference>
<evidence type="ECO:0000313" key="2">
    <source>
        <dbReference type="Proteomes" id="UP000608345"/>
    </source>
</evidence>
<comment type="caution">
    <text evidence="1">The sequence shown here is derived from an EMBL/GenBank/DDBJ whole genome shotgun (WGS) entry which is preliminary data.</text>
</comment>
<keyword evidence="2" id="KW-1185">Reference proteome</keyword>
<dbReference type="RefSeq" id="WP_189384941.1">
    <property type="nucleotide sequence ID" value="NZ_BAABFY010000052.1"/>
</dbReference>
<sequence>MEYFSEILAFITGLASGWVLKVTIDKSRNSTAINNNNVGGDIAGRDIIKKK</sequence>
<evidence type="ECO:0000313" key="1">
    <source>
        <dbReference type="EMBL" id="GGW86696.1"/>
    </source>
</evidence>
<protein>
    <submittedName>
        <fullName evidence="1">Uncharacterized protein</fullName>
    </submittedName>
</protein>
<organism evidence="1 2">
    <name type="scientific">Advenella faeciporci</name>
    <dbReference type="NCBI Taxonomy" id="797535"/>
    <lineage>
        <taxon>Bacteria</taxon>
        <taxon>Pseudomonadati</taxon>
        <taxon>Pseudomonadota</taxon>
        <taxon>Betaproteobacteria</taxon>
        <taxon>Burkholderiales</taxon>
        <taxon>Alcaligenaceae</taxon>
    </lineage>
</organism>
<dbReference type="EMBL" id="BMYS01000009">
    <property type="protein sequence ID" value="GGW86696.1"/>
    <property type="molecule type" value="Genomic_DNA"/>
</dbReference>
<accession>A0A918MZS4</accession>
<gene>
    <name evidence="1" type="ORF">GCM10011450_15770</name>
</gene>
<reference evidence="1" key="2">
    <citation type="submission" date="2020-09" db="EMBL/GenBank/DDBJ databases">
        <authorList>
            <person name="Sun Q."/>
            <person name="Kim S."/>
        </authorList>
    </citation>
    <scope>NUCLEOTIDE SEQUENCE</scope>
    <source>
        <strain evidence="1">KCTC 23732</strain>
    </source>
</reference>
<proteinExistence type="predicted"/>
<dbReference type="AlphaFoldDB" id="A0A918MZS4"/>
<name>A0A918MZS4_9BURK</name>
<reference evidence="1" key="1">
    <citation type="journal article" date="2014" name="Int. J. Syst. Evol. Microbiol.">
        <title>Complete genome sequence of Corynebacterium casei LMG S-19264T (=DSM 44701T), isolated from a smear-ripened cheese.</title>
        <authorList>
            <consortium name="US DOE Joint Genome Institute (JGI-PGF)"/>
            <person name="Walter F."/>
            <person name="Albersmeier A."/>
            <person name="Kalinowski J."/>
            <person name="Ruckert C."/>
        </authorList>
    </citation>
    <scope>NUCLEOTIDE SEQUENCE</scope>
    <source>
        <strain evidence="1">KCTC 23732</strain>
    </source>
</reference>